<evidence type="ECO:0000259" key="1">
    <source>
        <dbReference type="Pfam" id="PF14301"/>
    </source>
</evidence>
<keyword evidence="3" id="KW-1185">Reference proteome</keyword>
<dbReference type="AlphaFoldDB" id="A0A4U7BJB9"/>
<name>A0A4U7BJB9_9BACT</name>
<dbReference type="Proteomes" id="UP000308838">
    <property type="component" value="Unassembled WGS sequence"/>
</dbReference>
<feature type="domain" description="DUF4376" evidence="1">
    <location>
        <begin position="97"/>
        <end position="197"/>
    </location>
</feature>
<dbReference type="InterPro" id="IPR025484">
    <property type="entry name" value="DUF4376"/>
</dbReference>
<organism evidence="2 3">
    <name type="scientific">Campylobacter estrildidarum</name>
    <dbReference type="NCBI Taxonomy" id="2510189"/>
    <lineage>
        <taxon>Bacteria</taxon>
        <taxon>Pseudomonadati</taxon>
        <taxon>Campylobacterota</taxon>
        <taxon>Epsilonproteobacteria</taxon>
        <taxon>Campylobacterales</taxon>
        <taxon>Campylobacteraceae</taxon>
        <taxon>Campylobacter</taxon>
    </lineage>
</organism>
<evidence type="ECO:0000313" key="2">
    <source>
        <dbReference type="EMBL" id="TKX30491.1"/>
    </source>
</evidence>
<comment type="caution">
    <text evidence="2">The sequence shown here is derived from an EMBL/GenBank/DDBJ whole genome shotgun (WGS) entry which is preliminary data.</text>
</comment>
<dbReference type="RefSeq" id="WP_137620946.1">
    <property type="nucleotide sequence ID" value="NZ_NXLZ01000010.1"/>
</dbReference>
<dbReference type="OrthoDB" id="5357757at2"/>
<sequence>MKIITKNGATYNSLSVSIISDLIKSVKTLVAIVSDDRKLNYKDNGFFKEFIDDITQDELNKGLEVVKEILANERELLKEYFLMFKEVSTEEASLKYAKEFKKDEIDKARDKAIEGGVSFKDKIFQSAEKDRNLLTSTVSLFAITKQVPEGFVWIAQDNTAVPFTLEELTQLGSIMANSVNTNTIKARELKDKVEKAQNLQELESIVWSD</sequence>
<protein>
    <recommendedName>
        <fullName evidence="1">DUF4376 domain-containing protein</fullName>
    </recommendedName>
</protein>
<proteinExistence type="predicted"/>
<dbReference type="EMBL" id="NXLZ01000010">
    <property type="protein sequence ID" value="TKX30491.1"/>
    <property type="molecule type" value="Genomic_DNA"/>
</dbReference>
<gene>
    <name evidence="2" type="ORF">CQA69_06335</name>
</gene>
<reference evidence="2 3" key="1">
    <citation type="submission" date="2018-05" db="EMBL/GenBank/DDBJ databases">
        <title>Novel Campyloabacter and Helicobacter Species and Strains.</title>
        <authorList>
            <person name="Mannion A.J."/>
            <person name="Shen Z."/>
            <person name="Fox J.G."/>
        </authorList>
    </citation>
    <scope>NUCLEOTIDE SEQUENCE [LARGE SCALE GENOMIC DNA]</scope>
    <source>
        <strain evidence="3">MIT17-664</strain>
    </source>
</reference>
<evidence type="ECO:0000313" key="3">
    <source>
        <dbReference type="Proteomes" id="UP000308838"/>
    </source>
</evidence>
<dbReference type="Pfam" id="PF14301">
    <property type="entry name" value="DUF4376"/>
    <property type="match status" value="1"/>
</dbReference>
<accession>A0A4U7BJB9</accession>